<protein>
    <submittedName>
        <fullName evidence="2">Uncharacterized protein</fullName>
    </submittedName>
</protein>
<feature type="region of interest" description="Disordered" evidence="1">
    <location>
        <begin position="59"/>
        <end position="124"/>
    </location>
</feature>
<evidence type="ECO:0000313" key="3">
    <source>
        <dbReference type="Proteomes" id="UP001056436"/>
    </source>
</evidence>
<dbReference type="Proteomes" id="UP001056436">
    <property type="component" value="Unassembled WGS sequence"/>
</dbReference>
<dbReference type="AlphaFoldDB" id="A0A9Q0B562"/>
<comment type="caution">
    <text evidence="2">The sequence shown here is derived from an EMBL/GenBank/DDBJ whole genome shotgun (WGS) entry which is preliminary data.</text>
</comment>
<proteinExistence type="predicted"/>
<keyword evidence="3" id="KW-1185">Reference proteome</keyword>
<organism evidence="2 3">
    <name type="scientific">Colletotrichum abscissum</name>
    <dbReference type="NCBI Taxonomy" id="1671311"/>
    <lineage>
        <taxon>Eukaryota</taxon>
        <taxon>Fungi</taxon>
        <taxon>Dikarya</taxon>
        <taxon>Ascomycota</taxon>
        <taxon>Pezizomycotina</taxon>
        <taxon>Sordariomycetes</taxon>
        <taxon>Hypocreomycetidae</taxon>
        <taxon>Glomerellales</taxon>
        <taxon>Glomerellaceae</taxon>
        <taxon>Colletotrichum</taxon>
        <taxon>Colletotrichum acutatum species complex</taxon>
    </lineage>
</organism>
<name>A0A9Q0B562_9PEZI</name>
<feature type="compositionally biased region" description="Acidic residues" evidence="1">
    <location>
        <begin position="99"/>
        <end position="109"/>
    </location>
</feature>
<gene>
    <name evidence="2" type="ORF">CABS02_04256</name>
</gene>
<feature type="compositionally biased region" description="Basic and acidic residues" evidence="1">
    <location>
        <begin position="59"/>
        <end position="71"/>
    </location>
</feature>
<sequence>MAPVTVWNDEARSDLLVALLSVIKPSKEDWDRVLPIVHAKGYIYNANAVTQHIQKLQRKELNAGDGGDGKKAATPKKAGTPATPRKRKTPAKSKAKVEEADEDDEDDEKEAPPPKKPCTPSRPR</sequence>
<reference evidence="2" key="1">
    <citation type="submission" date="2019-01" db="EMBL/GenBank/DDBJ databases">
        <title>Colletotrichum abscissum LGMF1257.</title>
        <authorList>
            <person name="Baroncelli R."/>
        </authorList>
    </citation>
    <scope>NUCLEOTIDE SEQUENCE</scope>
    <source>
        <strain evidence="2">Ca142</strain>
    </source>
</reference>
<feature type="compositionally biased region" description="Basic residues" evidence="1">
    <location>
        <begin position="84"/>
        <end position="94"/>
    </location>
</feature>
<dbReference type="EMBL" id="SDAQ01000017">
    <property type="protein sequence ID" value="KAI3555500.1"/>
    <property type="molecule type" value="Genomic_DNA"/>
</dbReference>
<dbReference type="OrthoDB" id="4525115at2759"/>
<evidence type="ECO:0000256" key="1">
    <source>
        <dbReference type="SAM" id="MobiDB-lite"/>
    </source>
</evidence>
<accession>A0A9Q0B562</accession>
<evidence type="ECO:0000313" key="2">
    <source>
        <dbReference type="EMBL" id="KAI3555500.1"/>
    </source>
</evidence>
<feature type="compositionally biased region" description="Pro residues" evidence="1">
    <location>
        <begin position="114"/>
        <end position="124"/>
    </location>
</feature>